<name>A0A3M0K2R3_HIRRU</name>
<dbReference type="STRING" id="333673.A0A3M0K2R3"/>
<dbReference type="OrthoDB" id="276744at2759"/>
<comment type="caution">
    <text evidence="1">The sequence shown here is derived from an EMBL/GenBank/DDBJ whole genome shotgun (WGS) entry which is preliminary data.</text>
</comment>
<reference evidence="1 2" key="1">
    <citation type="submission" date="2018-07" db="EMBL/GenBank/DDBJ databases">
        <title>A high quality draft genome assembly of the barn swallow (H. rustica rustica).</title>
        <authorList>
            <person name="Formenti G."/>
            <person name="Chiara M."/>
            <person name="Poveda L."/>
            <person name="Francoijs K.-J."/>
            <person name="Bonisoli-Alquati A."/>
            <person name="Canova L."/>
            <person name="Gianfranceschi L."/>
            <person name="Horner D.S."/>
            <person name="Saino N."/>
        </authorList>
    </citation>
    <scope>NUCLEOTIDE SEQUENCE [LARGE SCALE GENOMIC DNA]</scope>
    <source>
        <strain evidence="1">Chelidonia</strain>
        <tissue evidence="1">Blood</tissue>
    </source>
</reference>
<evidence type="ECO:0000313" key="2">
    <source>
        <dbReference type="Proteomes" id="UP000269221"/>
    </source>
</evidence>
<gene>
    <name evidence="1" type="ORF">DUI87_16928</name>
</gene>
<keyword evidence="2" id="KW-1185">Reference proteome</keyword>
<evidence type="ECO:0000313" key="1">
    <source>
        <dbReference type="EMBL" id="RMC07456.1"/>
    </source>
</evidence>
<organism evidence="1 2">
    <name type="scientific">Hirundo rustica rustica</name>
    <dbReference type="NCBI Taxonomy" id="333673"/>
    <lineage>
        <taxon>Eukaryota</taxon>
        <taxon>Metazoa</taxon>
        <taxon>Chordata</taxon>
        <taxon>Craniata</taxon>
        <taxon>Vertebrata</taxon>
        <taxon>Euteleostomi</taxon>
        <taxon>Archelosauria</taxon>
        <taxon>Archosauria</taxon>
        <taxon>Dinosauria</taxon>
        <taxon>Saurischia</taxon>
        <taxon>Theropoda</taxon>
        <taxon>Coelurosauria</taxon>
        <taxon>Aves</taxon>
        <taxon>Neognathae</taxon>
        <taxon>Neoaves</taxon>
        <taxon>Telluraves</taxon>
        <taxon>Australaves</taxon>
        <taxon>Passeriformes</taxon>
        <taxon>Sylvioidea</taxon>
        <taxon>Hirundinidae</taxon>
        <taxon>Hirundo</taxon>
    </lineage>
</organism>
<proteinExistence type="predicted"/>
<dbReference type="AlphaFoldDB" id="A0A3M0K2R3"/>
<sequence>MINVAKCKMLHLARGNPKHEYRLSGKWIESSLGEKHLGLLVDKELNMIWECELTAQKAGLILGCIQSSLGSRVREGNLSFYLALMRPSLECHVQLWGPQHKKDMDLLEHIHKDDESAGAPLLWRHTGRIVVVQPREDSRETSLQPFSI</sequence>
<dbReference type="EMBL" id="QRBI01000120">
    <property type="protein sequence ID" value="RMC07456.1"/>
    <property type="molecule type" value="Genomic_DNA"/>
</dbReference>
<protein>
    <submittedName>
        <fullName evidence="1">Uncharacterized protein</fullName>
    </submittedName>
</protein>
<dbReference type="Proteomes" id="UP000269221">
    <property type="component" value="Unassembled WGS sequence"/>
</dbReference>
<dbReference type="PANTHER" id="PTHR33332">
    <property type="entry name" value="REVERSE TRANSCRIPTASE DOMAIN-CONTAINING PROTEIN"/>
    <property type="match status" value="1"/>
</dbReference>
<accession>A0A3M0K2R3</accession>